<reference evidence="2" key="1">
    <citation type="submission" date="2019-01" db="EMBL/GenBank/DDBJ databases">
        <title>Genomic signatures and co-occurrence patterns of the ultra-small Saccharimodia (Patescibacteria phylum) suggest a symbiotic lifestyle.</title>
        <authorList>
            <person name="Lemos L."/>
            <person name="Medeiros J."/>
            <person name="Andreote F."/>
            <person name="Fernandes G."/>
            <person name="Varani A."/>
            <person name="Oliveira G."/>
            <person name="Pylro V."/>
        </authorList>
    </citation>
    <scope>NUCLEOTIDE SEQUENCE [LARGE SCALE GENOMIC DNA]</scope>
    <source>
        <strain evidence="2">AMD01</strain>
    </source>
</reference>
<protein>
    <submittedName>
        <fullName evidence="2">M48 family peptidase</fullName>
    </submittedName>
</protein>
<comment type="caution">
    <text evidence="2">The sequence shown here is derived from an EMBL/GenBank/DDBJ whole genome shotgun (WGS) entry which is preliminary data.</text>
</comment>
<evidence type="ECO:0000313" key="3">
    <source>
        <dbReference type="Proteomes" id="UP000289269"/>
    </source>
</evidence>
<evidence type="ECO:0000313" key="2">
    <source>
        <dbReference type="EMBL" id="RWZ79140.1"/>
    </source>
</evidence>
<dbReference type="Pfam" id="PF01863">
    <property type="entry name" value="YgjP-like"/>
    <property type="match status" value="1"/>
</dbReference>
<dbReference type="PANTHER" id="PTHR30399:SF1">
    <property type="entry name" value="UTP PYROPHOSPHATASE"/>
    <property type="match status" value="1"/>
</dbReference>
<keyword evidence="3" id="KW-1185">Reference proteome</keyword>
<proteinExistence type="predicted"/>
<dbReference type="InterPro" id="IPR053136">
    <property type="entry name" value="UTP_pyrophosphatase-like"/>
</dbReference>
<dbReference type="AlphaFoldDB" id="A0A4Q0AIR5"/>
<dbReference type="PANTHER" id="PTHR30399">
    <property type="entry name" value="UNCHARACTERIZED PROTEIN YGJP"/>
    <property type="match status" value="1"/>
</dbReference>
<name>A0A4Q0AIR5_9BACT</name>
<dbReference type="CDD" id="cd07344">
    <property type="entry name" value="M48_yhfN_like"/>
    <property type="match status" value="1"/>
</dbReference>
<feature type="domain" description="YgjP-like metallopeptidase" evidence="1">
    <location>
        <begin position="21"/>
        <end position="227"/>
    </location>
</feature>
<dbReference type="Proteomes" id="UP000289269">
    <property type="component" value="Unassembled WGS sequence"/>
</dbReference>
<dbReference type="Gene3D" id="3.30.2010.10">
    <property type="entry name" value="Metalloproteases ('zincins'), catalytic domain"/>
    <property type="match status" value="1"/>
</dbReference>
<gene>
    <name evidence="2" type="ORF">EOT04_02135</name>
</gene>
<organism evidence="2 3">
    <name type="scientific">Candidatus Chaera renei</name>
    <dbReference type="NCBI Taxonomy" id="2506947"/>
    <lineage>
        <taxon>Bacteria</taxon>
        <taxon>Candidatus Saccharimonadota</taxon>
        <taxon>Candidatus Saccharimonadia</taxon>
        <taxon>Candidatus Saccharimonadales</taxon>
        <taxon>Candidatus Saccharimonadaceae</taxon>
        <taxon>Candidatus Chaera</taxon>
    </lineage>
</organism>
<dbReference type="EMBL" id="SCKW01000018">
    <property type="protein sequence ID" value="RWZ79140.1"/>
    <property type="molecule type" value="Genomic_DNA"/>
</dbReference>
<dbReference type="InterPro" id="IPR002725">
    <property type="entry name" value="YgjP-like_metallopeptidase"/>
</dbReference>
<evidence type="ECO:0000259" key="1">
    <source>
        <dbReference type="Pfam" id="PF01863"/>
    </source>
</evidence>
<accession>A0A4Q0AIR5</accession>
<sequence>MPKIIDAEFGPVTVHRSPHARSVRLRIDHLGNLSACLPPRVPLSAVKLLLGSSRGRLRKMIAEARASSRPLSHGQAIGSSHRLEVRQTAAATPSCRVADLTVVIKLPAGWDVYGEPAQAFIRQGAKKALNKEARAHLPRRLAYLAKTGGFAYQQIRFNDARSRWGSCSSKGSIGLNINLMSLPPHLIDYVLLHELCHTRHLHHGADFWKSVEVVCPDFKSLRRELKHYQPGYQP</sequence>